<comment type="caution">
    <text evidence="2">The sequence shown here is derived from an EMBL/GenBank/DDBJ whole genome shotgun (WGS) entry which is preliminary data.</text>
</comment>
<feature type="region of interest" description="Disordered" evidence="1">
    <location>
        <begin position="65"/>
        <end position="94"/>
    </location>
</feature>
<name>A0AA47MBL9_MERPO</name>
<reference evidence="2" key="1">
    <citation type="journal article" date="2023" name="Front. Mar. Sci.">
        <title>A new Merluccius polli reference genome to investigate the effects of global change in West African waters.</title>
        <authorList>
            <person name="Mateo J.L."/>
            <person name="Blanco-Fernandez C."/>
            <person name="Garcia-Vazquez E."/>
            <person name="Machado-Schiaffino G."/>
        </authorList>
    </citation>
    <scope>NUCLEOTIDE SEQUENCE</scope>
    <source>
        <strain evidence="2">C29</strain>
        <tissue evidence="2">Fin</tissue>
    </source>
</reference>
<feature type="compositionally biased region" description="Low complexity" evidence="1">
    <location>
        <begin position="77"/>
        <end position="94"/>
    </location>
</feature>
<proteinExistence type="predicted"/>
<evidence type="ECO:0000313" key="2">
    <source>
        <dbReference type="EMBL" id="KAK0137154.1"/>
    </source>
</evidence>
<evidence type="ECO:0000256" key="1">
    <source>
        <dbReference type="SAM" id="MobiDB-lite"/>
    </source>
</evidence>
<keyword evidence="3" id="KW-1185">Reference proteome</keyword>
<organism evidence="2 3">
    <name type="scientific">Merluccius polli</name>
    <name type="common">Benguela hake</name>
    <name type="synonym">Merluccius cadenati</name>
    <dbReference type="NCBI Taxonomy" id="89951"/>
    <lineage>
        <taxon>Eukaryota</taxon>
        <taxon>Metazoa</taxon>
        <taxon>Chordata</taxon>
        <taxon>Craniata</taxon>
        <taxon>Vertebrata</taxon>
        <taxon>Euteleostomi</taxon>
        <taxon>Actinopterygii</taxon>
        <taxon>Neopterygii</taxon>
        <taxon>Teleostei</taxon>
        <taxon>Neoteleostei</taxon>
        <taxon>Acanthomorphata</taxon>
        <taxon>Zeiogadaria</taxon>
        <taxon>Gadariae</taxon>
        <taxon>Gadiformes</taxon>
        <taxon>Gadoidei</taxon>
        <taxon>Merlucciidae</taxon>
        <taxon>Merluccius</taxon>
    </lineage>
</organism>
<dbReference type="EMBL" id="JAOPHQ010004959">
    <property type="protein sequence ID" value="KAK0137154.1"/>
    <property type="molecule type" value="Genomic_DNA"/>
</dbReference>
<dbReference type="Proteomes" id="UP001174136">
    <property type="component" value="Unassembled WGS sequence"/>
</dbReference>
<accession>A0AA47MBL9</accession>
<protein>
    <submittedName>
        <fullName evidence="2">Uncharacterized protein</fullName>
    </submittedName>
</protein>
<gene>
    <name evidence="2" type="ORF">N1851_026651</name>
</gene>
<sequence>MATFELEAFVTKPTLDKIDNCRERDLEEIAVYFDLPYSRQLRKKELKALLVGKLMEMGVLVAEDGAPNKGEGSSLSPEGEPQGAGAAGEGEIMAGEQMKMPFTLPWYDPLSTGSTGSRDEARVKVCIAHLQCEAQERPAQAQLQHQETEVDSYFSAFERIALALQWPSDV</sequence>
<dbReference type="AlphaFoldDB" id="A0AA47MBL9"/>
<evidence type="ECO:0000313" key="3">
    <source>
        <dbReference type="Proteomes" id="UP001174136"/>
    </source>
</evidence>